<name>A0A6A4NUB2_LUPAL</name>
<dbReference type="Proteomes" id="UP000447434">
    <property type="component" value="Chromosome 20"/>
</dbReference>
<dbReference type="AlphaFoldDB" id="A0A6A4NUB2"/>
<organism evidence="1 2">
    <name type="scientific">Lupinus albus</name>
    <name type="common">White lupine</name>
    <name type="synonym">Lupinus termis</name>
    <dbReference type="NCBI Taxonomy" id="3870"/>
    <lineage>
        <taxon>Eukaryota</taxon>
        <taxon>Viridiplantae</taxon>
        <taxon>Streptophyta</taxon>
        <taxon>Embryophyta</taxon>
        <taxon>Tracheophyta</taxon>
        <taxon>Spermatophyta</taxon>
        <taxon>Magnoliopsida</taxon>
        <taxon>eudicotyledons</taxon>
        <taxon>Gunneridae</taxon>
        <taxon>Pentapetalae</taxon>
        <taxon>rosids</taxon>
        <taxon>fabids</taxon>
        <taxon>Fabales</taxon>
        <taxon>Fabaceae</taxon>
        <taxon>Papilionoideae</taxon>
        <taxon>50 kb inversion clade</taxon>
        <taxon>genistoids sensu lato</taxon>
        <taxon>core genistoids</taxon>
        <taxon>Genisteae</taxon>
        <taxon>Lupinus</taxon>
    </lineage>
</organism>
<protein>
    <submittedName>
        <fullName evidence="1">Uncharacterized protein</fullName>
    </submittedName>
</protein>
<gene>
    <name evidence="1" type="ORF">Lalb_Chr20g0117191</name>
</gene>
<keyword evidence="2" id="KW-1185">Reference proteome</keyword>
<dbReference type="EMBL" id="WOCE01000020">
    <property type="protein sequence ID" value="KAE9591314.1"/>
    <property type="molecule type" value="Genomic_DNA"/>
</dbReference>
<evidence type="ECO:0000313" key="1">
    <source>
        <dbReference type="EMBL" id="KAE9591314.1"/>
    </source>
</evidence>
<evidence type="ECO:0000313" key="2">
    <source>
        <dbReference type="Proteomes" id="UP000447434"/>
    </source>
</evidence>
<comment type="caution">
    <text evidence="1">The sequence shown here is derived from an EMBL/GenBank/DDBJ whole genome shotgun (WGS) entry which is preliminary data.</text>
</comment>
<sequence length="75" mass="8886">METDPSSMKVDYVNISDTQLQLKDVWKDIIWDFGFIYTMIPIHDMEAIQSIQVLSFLNSLDSWRVLYCKLRLLVD</sequence>
<reference evidence="2" key="1">
    <citation type="journal article" date="2020" name="Nat. Commun.">
        <title>Genome sequence of the cluster root forming white lupin.</title>
        <authorList>
            <person name="Hufnagel B."/>
            <person name="Marques A."/>
            <person name="Soriano A."/>
            <person name="Marques L."/>
            <person name="Divol F."/>
            <person name="Doumas P."/>
            <person name="Sallet E."/>
            <person name="Mancinotti D."/>
            <person name="Carrere S."/>
            <person name="Marande W."/>
            <person name="Arribat S."/>
            <person name="Keller J."/>
            <person name="Huneau C."/>
            <person name="Blein T."/>
            <person name="Aime D."/>
            <person name="Laguerre M."/>
            <person name="Taylor J."/>
            <person name="Schubert V."/>
            <person name="Nelson M."/>
            <person name="Geu-Flores F."/>
            <person name="Crespi M."/>
            <person name="Gallardo-Guerrero K."/>
            <person name="Delaux P.-M."/>
            <person name="Salse J."/>
            <person name="Berges H."/>
            <person name="Guyot R."/>
            <person name="Gouzy J."/>
            <person name="Peret B."/>
        </authorList>
    </citation>
    <scope>NUCLEOTIDE SEQUENCE [LARGE SCALE GENOMIC DNA]</scope>
    <source>
        <strain evidence="2">cv. Amiga</strain>
    </source>
</reference>
<proteinExistence type="predicted"/>
<accession>A0A6A4NUB2</accession>